<dbReference type="KEGG" id="samy:DB32_001165"/>
<sequence>MEATSVRDVMQWLVERARTPLVVMASLLGFAELLHGHSLSDAVYRSPSIEARIHLAEHLGGDDAAPVDIEVRNTSDVPCDVEIALSDDLAQSFEQVAMIPEPSPGSPFSVRLERVLPGEERLVALELQGAEPGPHAGRVEITASPGDGLSIPIRTFVTH</sequence>
<dbReference type="AlphaFoldDB" id="A0A0F6YFT9"/>
<evidence type="ECO:0008006" key="3">
    <source>
        <dbReference type="Google" id="ProtNLM"/>
    </source>
</evidence>
<proteinExistence type="predicted"/>
<dbReference type="Proteomes" id="UP000034883">
    <property type="component" value="Chromosome"/>
</dbReference>
<evidence type="ECO:0000313" key="2">
    <source>
        <dbReference type="Proteomes" id="UP000034883"/>
    </source>
</evidence>
<dbReference type="EMBL" id="CP011125">
    <property type="protein sequence ID" value="AKF04016.1"/>
    <property type="molecule type" value="Genomic_DNA"/>
</dbReference>
<gene>
    <name evidence="1" type="ORF">DB32_001165</name>
</gene>
<accession>A0A0F6YFT9</accession>
<dbReference type="RefSeq" id="WP_053231413.1">
    <property type="nucleotide sequence ID" value="NZ_CP011125.1"/>
</dbReference>
<reference evidence="1 2" key="1">
    <citation type="submission" date="2015-03" db="EMBL/GenBank/DDBJ databases">
        <title>Genome assembly of Sandaracinus amylolyticus DSM 53668.</title>
        <authorList>
            <person name="Sharma G."/>
            <person name="Subramanian S."/>
        </authorList>
    </citation>
    <scope>NUCLEOTIDE SEQUENCE [LARGE SCALE GENOMIC DNA]</scope>
    <source>
        <strain evidence="1 2">DSM 53668</strain>
    </source>
</reference>
<keyword evidence="2" id="KW-1185">Reference proteome</keyword>
<organism evidence="1 2">
    <name type="scientific">Sandaracinus amylolyticus</name>
    <dbReference type="NCBI Taxonomy" id="927083"/>
    <lineage>
        <taxon>Bacteria</taxon>
        <taxon>Pseudomonadati</taxon>
        <taxon>Myxococcota</taxon>
        <taxon>Polyangia</taxon>
        <taxon>Polyangiales</taxon>
        <taxon>Sandaracinaceae</taxon>
        <taxon>Sandaracinus</taxon>
    </lineage>
</organism>
<name>A0A0F6YFT9_9BACT</name>
<evidence type="ECO:0000313" key="1">
    <source>
        <dbReference type="EMBL" id="AKF04016.1"/>
    </source>
</evidence>
<protein>
    <recommendedName>
        <fullName evidence="3">DUF1573 domain-containing protein</fullName>
    </recommendedName>
</protein>